<dbReference type="EMBL" id="AP023189">
    <property type="protein sequence ID" value="BCG26491.1"/>
    <property type="molecule type" value="Genomic_DNA"/>
</dbReference>
<organism evidence="2 3">
    <name type="scientific">Pseudomonas tohonis</name>
    <dbReference type="NCBI Taxonomy" id="2725477"/>
    <lineage>
        <taxon>Bacteria</taxon>
        <taxon>Pseudomonadati</taxon>
        <taxon>Pseudomonadota</taxon>
        <taxon>Gammaproteobacteria</taxon>
        <taxon>Pseudomonadales</taxon>
        <taxon>Pseudomonadaceae</taxon>
        <taxon>Pseudomonas</taxon>
    </lineage>
</organism>
<protein>
    <submittedName>
        <fullName evidence="2">Uncharacterized protein</fullName>
    </submittedName>
</protein>
<name>A0A6J4EDM5_9PSED</name>
<gene>
    <name evidence="2" type="ORF">TUM18999_46820</name>
</gene>
<reference evidence="2 3" key="1">
    <citation type="submission" date="2020-05" db="EMBL/GenBank/DDBJ databases">
        <title>Characterization of novel class B3 metallo-beta-lactamase from novel Pseudomonas species.</title>
        <authorList>
            <person name="Yamada K."/>
            <person name="Aoki K."/>
            <person name="Ishii Y."/>
        </authorList>
    </citation>
    <scope>NUCLEOTIDE SEQUENCE [LARGE SCALE GENOMIC DNA]</scope>
    <source>
        <strain evidence="2 3">TUM18999</strain>
    </source>
</reference>
<evidence type="ECO:0000313" key="3">
    <source>
        <dbReference type="Proteomes" id="UP000509383"/>
    </source>
</evidence>
<sequence>MTPRAATTGWPPGHPATHQPNIQESDVLTATSIMNPVFLAKVRAAMAQAFRDRKPVRVRNRHGLTVLCIEWAAGTWRAWADFGREVTNSLRNAFHFTQLLRQGE</sequence>
<dbReference type="AlphaFoldDB" id="A0A6J4EDM5"/>
<accession>A0A6J4EDM5</accession>
<feature type="region of interest" description="Disordered" evidence="1">
    <location>
        <begin position="1"/>
        <end position="24"/>
    </location>
</feature>
<evidence type="ECO:0000256" key="1">
    <source>
        <dbReference type="SAM" id="MobiDB-lite"/>
    </source>
</evidence>
<evidence type="ECO:0000313" key="2">
    <source>
        <dbReference type="EMBL" id="BCG26491.1"/>
    </source>
</evidence>
<dbReference type="KEGG" id="ptw:TUM18999_46820"/>
<proteinExistence type="predicted"/>
<dbReference type="Proteomes" id="UP000509383">
    <property type="component" value="Chromosome"/>
</dbReference>